<dbReference type="AlphaFoldDB" id="A0A2U3N4M0"/>
<dbReference type="InParanoid" id="A0A2U3N4M0"/>
<dbReference type="Proteomes" id="UP000245974">
    <property type="component" value="Unassembled WGS sequence"/>
</dbReference>
<evidence type="ECO:0000256" key="1">
    <source>
        <dbReference type="ARBA" id="ARBA00004561"/>
    </source>
</evidence>
<evidence type="ECO:0000313" key="7">
    <source>
        <dbReference type="Proteomes" id="UP000245974"/>
    </source>
</evidence>
<dbReference type="InterPro" id="IPR039458">
    <property type="entry name" value="FimA-like"/>
</dbReference>
<feature type="signal peptide" evidence="5">
    <location>
        <begin position="1"/>
        <end position="19"/>
    </location>
</feature>
<comment type="subcellular location">
    <subcellularLocation>
        <location evidence="1">Fimbrium</location>
    </subcellularLocation>
</comment>
<dbReference type="InterPro" id="IPR008966">
    <property type="entry name" value="Adhesion_dom_sf"/>
</dbReference>
<dbReference type="EMBL" id="OOGT01000393">
    <property type="protein sequence ID" value="SPL72628.1"/>
    <property type="molecule type" value="Genomic_DNA"/>
</dbReference>
<evidence type="ECO:0000313" key="6">
    <source>
        <dbReference type="EMBL" id="SPL72628.1"/>
    </source>
</evidence>
<dbReference type="InterPro" id="IPR050263">
    <property type="entry name" value="Bact_Fimbrial_Adh_Pro"/>
</dbReference>
<keyword evidence="4" id="KW-0281">Fimbrium</keyword>
<evidence type="ECO:0000256" key="2">
    <source>
        <dbReference type="ARBA" id="ARBA00006671"/>
    </source>
</evidence>
<reference evidence="7" key="1">
    <citation type="submission" date="2018-03" db="EMBL/GenBank/DDBJ databases">
        <authorList>
            <person name="Blom J."/>
        </authorList>
    </citation>
    <scope>NUCLEOTIDE SEQUENCE [LARGE SCALE GENOMIC DNA]</scope>
    <source>
        <strain evidence="7">KPC-SM-21</strain>
    </source>
</reference>
<dbReference type="GO" id="GO:0007155">
    <property type="term" value="P:cell adhesion"/>
    <property type="evidence" value="ECO:0007669"/>
    <property type="project" value="InterPro"/>
</dbReference>
<dbReference type="Gene3D" id="2.60.40.1090">
    <property type="entry name" value="Fimbrial-type adhesion domain"/>
    <property type="match status" value="1"/>
</dbReference>
<keyword evidence="7" id="KW-1185">Reference proteome</keyword>
<evidence type="ECO:0000256" key="4">
    <source>
        <dbReference type="ARBA" id="ARBA00023263"/>
    </source>
</evidence>
<dbReference type="Pfam" id="PF16970">
    <property type="entry name" value="FimA"/>
    <property type="match status" value="1"/>
</dbReference>
<evidence type="ECO:0000256" key="3">
    <source>
        <dbReference type="ARBA" id="ARBA00022729"/>
    </source>
</evidence>
<keyword evidence="3 5" id="KW-0732">Signal</keyword>
<dbReference type="PANTHER" id="PTHR33420:SF3">
    <property type="entry name" value="FIMBRIAL SUBUNIT ELFA"/>
    <property type="match status" value="1"/>
</dbReference>
<dbReference type="GO" id="GO:0009289">
    <property type="term" value="C:pilus"/>
    <property type="evidence" value="ECO:0007669"/>
    <property type="project" value="UniProtKB-SubCell"/>
</dbReference>
<accession>A0A2U3N4M0</accession>
<organism evidence="6 7">
    <name type="scientific">Acinetobacter stercoris</name>
    <dbReference type="NCBI Taxonomy" id="2126983"/>
    <lineage>
        <taxon>Bacteria</taxon>
        <taxon>Pseudomonadati</taxon>
        <taxon>Pseudomonadota</taxon>
        <taxon>Gammaproteobacteria</taxon>
        <taxon>Moraxellales</taxon>
        <taxon>Moraxellaceae</taxon>
        <taxon>Acinetobacter</taxon>
    </lineage>
</organism>
<name>A0A2U3N4M0_9GAMM</name>
<protein>
    <submittedName>
        <fullName evidence="6">Laminin-binding fimbrial subunit ElfA</fullName>
    </submittedName>
</protein>
<feature type="chain" id="PRO_5015539176" evidence="5">
    <location>
        <begin position="20"/>
        <end position="174"/>
    </location>
</feature>
<sequence length="174" mass="18858">MRNIALFGLLLILINPLYAADGSITFKGKIIAQTCTINSGSRENINIDLPNVSEKTLKASGATPTTFVIHLTACTAGNKAKTYFEPGLTVDSTSGRLNNQATLNAARNVQVQILNNNNQPISITQQNQLNRDSQQISVDRLGNATMRYAAQYYANGASTEGMVATSVHYMVNYQ</sequence>
<dbReference type="InterPro" id="IPR036937">
    <property type="entry name" value="Adhesion_dom_fimbrial_sf"/>
</dbReference>
<gene>
    <name evidence="6" type="primary">elfA</name>
    <name evidence="6" type="ORF">KPC_3806</name>
</gene>
<evidence type="ECO:0000256" key="5">
    <source>
        <dbReference type="SAM" id="SignalP"/>
    </source>
</evidence>
<comment type="similarity">
    <text evidence="2">Belongs to the fimbrial protein family.</text>
</comment>
<proteinExistence type="inferred from homology"/>
<dbReference type="SUPFAM" id="SSF49401">
    <property type="entry name" value="Bacterial adhesins"/>
    <property type="match status" value="1"/>
</dbReference>
<dbReference type="PANTHER" id="PTHR33420">
    <property type="entry name" value="FIMBRIAL SUBUNIT ELFA-RELATED"/>
    <property type="match status" value="1"/>
</dbReference>